<name>A0A423W225_9PEZI</name>
<accession>A0A423W225</accession>
<evidence type="ECO:0000313" key="3">
    <source>
        <dbReference type="Proteomes" id="UP000283895"/>
    </source>
</evidence>
<reference evidence="2 3" key="1">
    <citation type="submission" date="2015-09" db="EMBL/GenBank/DDBJ databases">
        <title>Host preference determinants of Valsa canker pathogens revealed by comparative genomics.</title>
        <authorList>
            <person name="Yin Z."/>
            <person name="Huang L."/>
        </authorList>
    </citation>
    <scope>NUCLEOTIDE SEQUENCE [LARGE SCALE GENOMIC DNA]</scope>
    <source>
        <strain evidence="2 3">03-1</strain>
    </source>
</reference>
<feature type="region of interest" description="Disordered" evidence="1">
    <location>
        <begin position="1"/>
        <end position="77"/>
    </location>
</feature>
<comment type="caution">
    <text evidence="2">The sequence shown here is derived from an EMBL/GenBank/DDBJ whole genome shotgun (WGS) entry which is preliminary data.</text>
</comment>
<sequence length="77" mass="8400">MSQRSGSNNTSGSSTQKSSGGSGMLQPYIYDTSSVQERQFQPGPAPSPAQQRQNVQRSLNNFDRQFNGYGANPSSRR</sequence>
<dbReference type="Proteomes" id="UP000283895">
    <property type="component" value="Unassembled WGS sequence"/>
</dbReference>
<dbReference type="AlphaFoldDB" id="A0A423W225"/>
<evidence type="ECO:0000313" key="2">
    <source>
        <dbReference type="EMBL" id="ROV97370.1"/>
    </source>
</evidence>
<dbReference type="EMBL" id="LKEA01000029">
    <property type="protein sequence ID" value="ROV97370.1"/>
    <property type="molecule type" value="Genomic_DNA"/>
</dbReference>
<proteinExistence type="predicted"/>
<evidence type="ECO:0000256" key="1">
    <source>
        <dbReference type="SAM" id="MobiDB-lite"/>
    </source>
</evidence>
<feature type="compositionally biased region" description="Low complexity" evidence="1">
    <location>
        <begin position="1"/>
        <end position="19"/>
    </location>
</feature>
<feature type="compositionally biased region" description="Polar residues" evidence="1">
    <location>
        <begin position="48"/>
        <end position="64"/>
    </location>
</feature>
<keyword evidence="3" id="KW-1185">Reference proteome</keyword>
<organism evidence="2 3">
    <name type="scientific">Cytospora schulzeri</name>
    <dbReference type="NCBI Taxonomy" id="448051"/>
    <lineage>
        <taxon>Eukaryota</taxon>
        <taxon>Fungi</taxon>
        <taxon>Dikarya</taxon>
        <taxon>Ascomycota</taxon>
        <taxon>Pezizomycotina</taxon>
        <taxon>Sordariomycetes</taxon>
        <taxon>Sordariomycetidae</taxon>
        <taxon>Diaporthales</taxon>
        <taxon>Cytosporaceae</taxon>
        <taxon>Cytospora</taxon>
    </lineage>
</organism>
<gene>
    <name evidence="2" type="ORF">VMCG_06849</name>
</gene>
<protein>
    <submittedName>
        <fullName evidence="2">Uncharacterized protein</fullName>
    </submittedName>
</protein>
<dbReference type="OrthoDB" id="10474502at2759"/>